<evidence type="ECO:0000313" key="2">
    <source>
        <dbReference type="Proteomes" id="UP000194236"/>
    </source>
</evidence>
<comment type="caution">
    <text evidence="1">The sequence shown here is derived from an EMBL/GenBank/DDBJ whole genome shotgun (WGS) entry which is preliminary data.</text>
</comment>
<accession>A0A1Y3BFE7</accession>
<reference evidence="1 2" key="1">
    <citation type="submission" date="2017-03" db="EMBL/GenBank/DDBJ databases">
        <title>Genome Survey of Euroglyphus maynei.</title>
        <authorList>
            <person name="Arlian L.G."/>
            <person name="Morgan M.S."/>
            <person name="Rider S.D."/>
        </authorList>
    </citation>
    <scope>NUCLEOTIDE SEQUENCE [LARGE SCALE GENOMIC DNA]</scope>
    <source>
        <strain evidence="1">Arlian Lab</strain>
        <tissue evidence="1">Whole body</tissue>
    </source>
</reference>
<dbReference type="AlphaFoldDB" id="A0A1Y3BFE7"/>
<sequence>MLKSSMEMLLPIRDICKKAGQKEKTLKFSSLLQTQIFVYLSVSNISVWGTHSQTMTLRVKHIARVKGRCFQMKEIIRTQESECKRNENGRVPRSRCLK</sequence>
<evidence type="ECO:0000313" key="1">
    <source>
        <dbReference type="EMBL" id="OTF77905.1"/>
    </source>
</evidence>
<proteinExistence type="predicted"/>
<keyword evidence="2" id="KW-1185">Reference proteome</keyword>
<dbReference type="Proteomes" id="UP000194236">
    <property type="component" value="Unassembled WGS sequence"/>
</dbReference>
<organism evidence="1 2">
    <name type="scientific">Euroglyphus maynei</name>
    <name type="common">Mayne's house dust mite</name>
    <dbReference type="NCBI Taxonomy" id="6958"/>
    <lineage>
        <taxon>Eukaryota</taxon>
        <taxon>Metazoa</taxon>
        <taxon>Ecdysozoa</taxon>
        <taxon>Arthropoda</taxon>
        <taxon>Chelicerata</taxon>
        <taxon>Arachnida</taxon>
        <taxon>Acari</taxon>
        <taxon>Acariformes</taxon>
        <taxon>Sarcoptiformes</taxon>
        <taxon>Astigmata</taxon>
        <taxon>Psoroptidia</taxon>
        <taxon>Analgoidea</taxon>
        <taxon>Pyroglyphidae</taxon>
        <taxon>Pyroglyphinae</taxon>
        <taxon>Euroglyphus</taxon>
    </lineage>
</organism>
<gene>
    <name evidence="1" type="ORF">BLA29_012922</name>
</gene>
<dbReference type="EMBL" id="MUJZ01030365">
    <property type="protein sequence ID" value="OTF77905.1"/>
    <property type="molecule type" value="Genomic_DNA"/>
</dbReference>
<protein>
    <submittedName>
        <fullName evidence="1">Uncharacterized protein</fullName>
    </submittedName>
</protein>
<name>A0A1Y3BFE7_EURMA</name>